<dbReference type="Gene3D" id="3.30.160.60">
    <property type="entry name" value="Classic Zinc Finger"/>
    <property type="match status" value="2"/>
</dbReference>
<comment type="caution">
    <text evidence="2">The sequence shown here is derived from an EMBL/GenBank/DDBJ whole genome shotgun (WGS) entry which is preliminary data.</text>
</comment>
<reference evidence="2" key="1">
    <citation type="submission" date="2022-03" db="EMBL/GenBank/DDBJ databases">
        <authorList>
            <person name="Martin C."/>
        </authorList>
    </citation>
    <scope>NUCLEOTIDE SEQUENCE</scope>
</reference>
<dbReference type="Proteomes" id="UP000749559">
    <property type="component" value="Unassembled WGS sequence"/>
</dbReference>
<dbReference type="PROSITE" id="PS00028">
    <property type="entry name" value="ZINC_FINGER_C2H2_1"/>
    <property type="match status" value="1"/>
</dbReference>
<proteinExistence type="predicted"/>
<organism evidence="2 3">
    <name type="scientific">Owenia fusiformis</name>
    <name type="common">Polychaete worm</name>
    <dbReference type="NCBI Taxonomy" id="6347"/>
    <lineage>
        <taxon>Eukaryota</taxon>
        <taxon>Metazoa</taxon>
        <taxon>Spiralia</taxon>
        <taxon>Lophotrochozoa</taxon>
        <taxon>Annelida</taxon>
        <taxon>Polychaeta</taxon>
        <taxon>Sedentaria</taxon>
        <taxon>Canalipalpata</taxon>
        <taxon>Sabellida</taxon>
        <taxon>Oweniida</taxon>
        <taxon>Oweniidae</taxon>
        <taxon>Owenia</taxon>
    </lineage>
</organism>
<evidence type="ECO:0000313" key="2">
    <source>
        <dbReference type="EMBL" id="CAH1785474.1"/>
    </source>
</evidence>
<dbReference type="OrthoDB" id="9439903at2759"/>
<feature type="compositionally biased region" description="Polar residues" evidence="1">
    <location>
        <begin position="260"/>
        <end position="275"/>
    </location>
</feature>
<dbReference type="InterPro" id="IPR013087">
    <property type="entry name" value="Znf_C2H2_type"/>
</dbReference>
<dbReference type="InterPro" id="IPR036236">
    <property type="entry name" value="Znf_C2H2_sf"/>
</dbReference>
<dbReference type="EMBL" id="CAIIXF020000006">
    <property type="protein sequence ID" value="CAH1785474.1"/>
    <property type="molecule type" value="Genomic_DNA"/>
</dbReference>
<dbReference type="SUPFAM" id="SSF57667">
    <property type="entry name" value="beta-beta-alpha zinc fingers"/>
    <property type="match status" value="1"/>
</dbReference>
<feature type="compositionally biased region" description="Polar residues" evidence="1">
    <location>
        <begin position="399"/>
        <end position="412"/>
    </location>
</feature>
<feature type="region of interest" description="Disordered" evidence="1">
    <location>
        <begin position="1"/>
        <end position="55"/>
    </location>
</feature>
<accession>A0A8J1UHZ5</accession>
<evidence type="ECO:0000313" key="3">
    <source>
        <dbReference type="Proteomes" id="UP000749559"/>
    </source>
</evidence>
<gene>
    <name evidence="2" type="ORF">OFUS_LOCUS11524</name>
</gene>
<feature type="compositionally biased region" description="Polar residues" evidence="1">
    <location>
        <begin position="11"/>
        <end position="50"/>
    </location>
</feature>
<feature type="region of interest" description="Disordered" evidence="1">
    <location>
        <begin position="361"/>
        <end position="423"/>
    </location>
</feature>
<name>A0A8J1UHZ5_OWEFU</name>
<feature type="region of interest" description="Disordered" evidence="1">
    <location>
        <begin position="257"/>
        <end position="341"/>
    </location>
</feature>
<sequence length="486" mass="53801">MSEYGEHLETQGATMDLSKSSTETQISVHQGGYSPTSSEMMSSPQPSYNTPPVKKRSSGEIGSVLRCTKCPYSTRYYGNIYVHIRKHTGEKPYWCGACMMTFSQGPMLKQHIAKYHNGEKSYYHVTKSETRRDMSAYYVRIKDEDLPKYEDTLNKQHFLDQDTFSAEKSMKPSTSVMQSNAAIAAANMAMAKAAAANCNLSNMTMFPMADDLLKSESDKTETATSQIGKTMLPSIGLLPGMMPGLLPMCLPLTIPKPSHPVTTHSSIHINQNTKTEPPKRDDETTNGDEDGDIDTTKTDINYNPNRTMLKPSQYKGKNTLLNAERDRSNGTPTKPGEVDEEAEDLVQTLLQLAQSELKASKDSVINQADGKLPQRPMSNDYSPPAKRIRSESHERDSNTHPTDYPHTQQGNLNGALPSNGIHNSACHNPTVECEHSVKLEALRRNVMRLIQTLVPDMNIATMDIQGDNIDSLLQDMLVKGAAHGVL</sequence>
<feature type="compositionally biased region" description="Acidic residues" evidence="1">
    <location>
        <begin position="284"/>
        <end position="293"/>
    </location>
</feature>
<keyword evidence="3" id="KW-1185">Reference proteome</keyword>
<protein>
    <submittedName>
        <fullName evidence="2">Uncharacterized protein</fullName>
    </submittedName>
</protein>
<dbReference type="SMART" id="SM00355">
    <property type="entry name" value="ZnF_C2H2"/>
    <property type="match status" value="2"/>
</dbReference>
<dbReference type="AlphaFoldDB" id="A0A8J1UHZ5"/>
<feature type="compositionally biased region" description="Basic and acidic residues" evidence="1">
    <location>
        <begin position="388"/>
        <end position="398"/>
    </location>
</feature>
<evidence type="ECO:0000256" key="1">
    <source>
        <dbReference type="SAM" id="MobiDB-lite"/>
    </source>
</evidence>
<dbReference type="PROSITE" id="PS50157">
    <property type="entry name" value="ZINC_FINGER_C2H2_2"/>
    <property type="match status" value="2"/>
</dbReference>